<evidence type="ECO:0000313" key="2">
    <source>
        <dbReference type="EMBL" id="STZ59495.1"/>
    </source>
</evidence>
<dbReference type="OrthoDB" id="5185819at2"/>
<dbReference type="InterPro" id="IPR024344">
    <property type="entry name" value="MDMPI_metal-binding"/>
</dbReference>
<accession>A0A378TI35</accession>
<dbReference type="NCBIfam" id="TIGR03086">
    <property type="entry name" value="TIGR03086 family metal-binding protein"/>
    <property type="match status" value="1"/>
</dbReference>
<sequence>MIDLTHACRRTADVLADVADHHLDGPTPCPEMTVGDLVAHVGMLAVAFAAAARKDLGPLTDTSPDDQPAQLTPDWRHAYPEHLADLARAWQDPSAWEGMTRAGGVDLPGDVAGSVALAEVVIHGWDVARSIGRHYDVDDATARACLQHLAAFDTAGTEGLFGPAVAVDAAAPVLDRIVGRSGRDPRWCP</sequence>
<dbReference type="SUPFAM" id="SSF109854">
    <property type="entry name" value="DinB/YfiT-like putative metalloenzymes"/>
    <property type="match status" value="1"/>
</dbReference>
<dbReference type="InterPro" id="IPR017517">
    <property type="entry name" value="Maleyloyr_isom"/>
</dbReference>
<dbReference type="Gene3D" id="1.20.120.450">
    <property type="entry name" value="dinb family like domain"/>
    <property type="match status" value="1"/>
</dbReference>
<evidence type="ECO:0000259" key="1">
    <source>
        <dbReference type="Pfam" id="PF11716"/>
    </source>
</evidence>
<dbReference type="InterPro" id="IPR034660">
    <property type="entry name" value="DinB/YfiT-like"/>
</dbReference>
<dbReference type="EMBL" id="UGQT01000001">
    <property type="protein sequence ID" value="STZ59495.1"/>
    <property type="molecule type" value="Genomic_DNA"/>
</dbReference>
<dbReference type="AlphaFoldDB" id="A0A378TI35"/>
<dbReference type="Pfam" id="PF11716">
    <property type="entry name" value="MDMPI_N"/>
    <property type="match status" value="1"/>
</dbReference>
<proteinExistence type="predicted"/>
<reference evidence="2 3" key="1">
    <citation type="submission" date="2018-06" db="EMBL/GenBank/DDBJ databases">
        <authorList>
            <consortium name="Pathogen Informatics"/>
            <person name="Doyle S."/>
        </authorList>
    </citation>
    <scope>NUCLEOTIDE SEQUENCE [LARGE SCALE GENOMIC DNA]</scope>
    <source>
        <strain evidence="2 3">NCTC10821</strain>
    </source>
</reference>
<keyword evidence="3" id="KW-1185">Reference proteome</keyword>
<organism evidence="2 3">
    <name type="scientific">Mycolicibacterium tokaiense</name>
    <dbReference type="NCBI Taxonomy" id="39695"/>
    <lineage>
        <taxon>Bacteria</taxon>
        <taxon>Bacillati</taxon>
        <taxon>Actinomycetota</taxon>
        <taxon>Actinomycetes</taxon>
        <taxon>Mycobacteriales</taxon>
        <taxon>Mycobacteriaceae</taxon>
        <taxon>Mycolicibacterium</taxon>
    </lineage>
</organism>
<feature type="domain" description="Mycothiol-dependent maleylpyruvate isomerase metal-binding" evidence="1">
    <location>
        <begin position="4"/>
        <end position="128"/>
    </location>
</feature>
<name>A0A378TI35_9MYCO</name>
<dbReference type="GO" id="GO:0046872">
    <property type="term" value="F:metal ion binding"/>
    <property type="evidence" value="ECO:0007669"/>
    <property type="project" value="InterPro"/>
</dbReference>
<dbReference type="Proteomes" id="UP000254978">
    <property type="component" value="Unassembled WGS sequence"/>
</dbReference>
<dbReference type="RefSeq" id="WP_115278977.1">
    <property type="nucleotide sequence ID" value="NZ_AP022600.1"/>
</dbReference>
<gene>
    <name evidence="2" type="ORF">NCTC10821_03028</name>
</gene>
<dbReference type="NCBIfam" id="TIGR03083">
    <property type="entry name" value="maleylpyruvate isomerase family mycothiol-dependent enzyme"/>
    <property type="match status" value="1"/>
</dbReference>
<protein>
    <submittedName>
        <fullName evidence="2">TIGR03086 family protein</fullName>
    </submittedName>
</protein>
<dbReference type="InterPro" id="IPR017520">
    <property type="entry name" value="CHP03086"/>
</dbReference>
<evidence type="ECO:0000313" key="3">
    <source>
        <dbReference type="Proteomes" id="UP000254978"/>
    </source>
</evidence>